<dbReference type="InterPro" id="IPR015381">
    <property type="entry name" value="XLF-like_N"/>
</dbReference>
<feature type="region of interest" description="Disordered" evidence="5">
    <location>
        <begin position="270"/>
        <end position="408"/>
    </location>
</feature>
<dbReference type="GO" id="GO:0005634">
    <property type="term" value="C:nucleus"/>
    <property type="evidence" value="ECO:0007669"/>
    <property type="project" value="UniProtKB-SubCell"/>
</dbReference>
<evidence type="ECO:0000256" key="3">
    <source>
        <dbReference type="ARBA" id="ARBA00023204"/>
    </source>
</evidence>
<dbReference type="InterPro" id="IPR038051">
    <property type="entry name" value="XRCC4-like_N_sf"/>
</dbReference>
<keyword evidence="3" id="KW-0234">DNA repair</keyword>
<dbReference type="CDD" id="cd22285">
    <property type="entry name" value="HD_XLF_N"/>
    <property type="match status" value="1"/>
</dbReference>
<gene>
    <name evidence="7" type="ORF">BXZ70DRAFT_205355</name>
</gene>
<evidence type="ECO:0000256" key="2">
    <source>
        <dbReference type="ARBA" id="ARBA00022763"/>
    </source>
</evidence>
<evidence type="ECO:0000313" key="8">
    <source>
        <dbReference type="Proteomes" id="UP000813824"/>
    </source>
</evidence>
<proteinExistence type="predicted"/>
<evidence type="ECO:0000256" key="1">
    <source>
        <dbReference type="ARBA" id="ARBA00004123"/>
    </source>
</evidence>
<feature type="region of interest" description="Disordered" evidence="5">
    <location>
        <begin position="235"/>
        <end position="258"/>
    </location>
</feature>
<dbReference type="OrthoDB" id="3184250at2759"/>
<dbReference type="GO" id="GO:0006303">
    <property type="term" value="P:double-strand break repair via nonhomologous end joining"/>
    <property type="evidence" value="ECO:0007669"/>
    <property type="project" value="UniProtKB-ARBA"/>
</dbReference>
<feature type="compositionally biased region" description="Polar residues" evidence="5">
    <location>
        <begin position="343"/>
        <end position="355"/>
    </location>
</feature>
<dbReference type="AlphaFoldDB" id="A0A8K0XPG6"/>
<keyword evidence="4" id="KW-0539">Nucleus</keyword>
<comment type="subcellular location">
    <subcellularLocation>
        <location evidence="1">Nucleus</location>
    </subcellularLocation>
</comment>
<dbReference type="Pfam" id="PF09302">
    <property type="entry name" value="XLF"/>
    <property type="match status" value="1"/>
</dbReference>
<keyword evidence="2" id="KW-0227">DNA damage</keyword>
<name>A0A8K0XPG6_9AGAR</name>
<evidence type="ECO:0000313" key="7">
    <source>
        <dbReference type="EMBL" id="KAH8100090.1"/>
    </source>
</evidence>
<feature type="domain" description="XLF-like N-terminal" evidence="6">
    <location>
        <begin position="17"/>
        <end position="133"/>
    </location>
</feature>
<evidence type="ECO:0000256" key="5">
    <source>
        <dbReference type="SAM" id="MobiDB-lite"/>
    </source>
</evidence>
<evidence type="ECO:0000259" key="6">
    <source>
        <dbReference type="Pfam" id="PF09302"/>
    </source>
</evidence>
<dbReference type="Gene3D" id="2.170.210.10">
    <property type="entry name" value="DNA double-strand break repair and VJ recombination XRCC4, N-terminal"/>
    <property type="match status" value="1"/>
</dbReference>
<organism evidence="7 8">
    <name type="scientific">Cristinia sonorae</name>
    <dbReference type="NCBI Taxonomy" id="1940300"/>
    <lineage>
        <taxon>Eukaryota</taxon>
        <taxon>Fungi</taxon>
        <taxon>Dikarya</taxon>
        <taxon>Basidiomycota</taxon>
        <taxon>Agaricomycotina</taxon>
        <taxon>Agaricomycetes</taxon>
        <taxon>Agaricomycetidae</taxon>
        <taxon>Agaricales</taxon>
        <taxon>Pleurotineae</taxon>
        <taxon>Stephanosporaceae</taxon>
        <taxon>Cristinia</taxon>
    </lineage>
</organism>
<comment type="caution">
    <text evidence="7">The sequence shown here is derived from an EMBL/GenBank/DDBJ whole genome shotgun (WGS) entry which is preliminary data.</text>
</comment>
<sequence>MEYLTEDHLKKLLNQEWLVKIDSDKSTPYLFKFHASTEEASCCLMITDTKNVWGEVLSGNAFARRWRDCNPSQLTIATDSDKQAEWRKQLLELLVNAHSMGGIADLSFDIVPSPNADIAFELGSDEFKWRWETYTLGPKVSAGVLSQQLIMPLISVSHLAFSSSDPVSELSDANLQMAIDKAGRTGRRAVDTHVKHAISRPRLTTTLRRMSAVFNFLPELPPVVSKTDVPDLKIPELPGNESLPPQLIPVNPVDEIHRGFPDEAKNKALKEVDDSQHGVENQGSGDSDSATEEEDDEPPVVNSKASEKGKDRDDMESNPEPMVTSSVPPTADPYRSREPSPKVTRTSTPADTDSQASSSRPPKKLKRKPAPSSSDDDSDDEPKRPAVIVKRTAQRGAKQPLKRGGKRF</sequence>
<reference evidence="7" key="1">
    <citation type="journal article" date="2021" name="New Phytol.">
        <title>Evolutionary innovations through gain and loss of genes in the ectomycorrhizal Boletales.</title>
        <authorList>
            <person name="Wu G."/>
            <person name="Miyauchi S."/>
            <person name="Morin E."/>
            <person name="Kuo A."/>
            <person name="Drula E."/>
            <person name="Varga T."/>
            <person name="Kohler A."/>
            <person name="Feng B."/>
            <person name="Cao Y."/>
            <person name="Lipzen A."/>
            <person name="Daum C."/>
            <person name="Hundley H."/>
            <person name="Pangilinan J."/>
            <person name="Johnson J."/>
            <person name="Barry K."/>
            <person name="LaButti K."/>
            <person name="Ng V."/>
            <person name="Ahrendt S."/>
            <person name="Min B."/>
            <person name="Choi I.G."/>
            <person name="Park H."/>
            <person name="Plett J.M."/>
            <person name="Magnuson J."/>
            <person name="Spatafora J.W."/>
            <person name="Nagy L.G."/>
            <person name="Henrissat B."/>
            <person name="Grigoriev I.V."/>
            <person name="Yang Z.L."/>
            <person name="Xu J."/>
            <person name="Martin F.M."/>
        </authorList>
    </citation>
    <scope>NUCLEOTIDE SEQUENCE</scope>
    <source>
        <strain evidence="7">KKN 215</strain>
    </source>
</reference>
<evidence type="ECO:0000256" key="4">
    <source>
        <dbReference type="ARBA" id="ARBA00023242"/>
    </source>
</evidence>
<dbReference type="Proteomes" id="UP000813824">
    <property type="component" value="Unassembled WGS sequence"/>
</dbReference>
<accession>A0A8K0XPG6</accession>
<feature type="compositionally biased region" description="Acidic residues" evidence="5">
    <location>
        <begin position="289"/>
        <end position="298"/>
    </location>
</feature>
<protein>
    <recommendedName>
        <fullName evidence="6">XLF-like N-terminal domain-containing protein</fullName>
    </recommendedName>
</protein>
<feature type="compositionally biased region" description="Basic and acidic residues" evidence="5">
    <location>
        <begin position="305"/>
        <end position="315"/>
    </location>
</feature>
<dbReference type="EMBL" id="JAEVFJ010000017">
    <property type="protein sequence ID" value="KAH8100090.1"/>
    <property type="molecule type" value="Genomic_DNA"/>
</dbReference>
<keyword evidence="8" id="KW-1185">Reference proteome</keyword>